<dbReference type="Proteomes" id="UP000541444">
    <property type="component" value="Unassembled WGS sequence"/>
</dbReference>
<dbReference type="AlphaFoldDB" id="A0A7J7MLA0"/>
<organism evidence="1 2">
    <name type="scientific">Kingdonia uniflora</name>
    <dbReference type="NCBI Taxonomy" id="39325"/>
    <lineage>
        <taxon>Eukaryota</taxon>
        <taxon>Viridiplantae</taxon>
        <taxon>Streptophyta</taxon>
        <taxon>Embryophyta</taxon>
        <taxon>Tracheophyta</taxon>
        <taxon>Spermatophyta</taxon>
        <taxon>Magnoliopsida</taxon>
        <taxon>Ranunculales</taxon>
        <taxon>Circaeasteraceae</taxon>
        <taxon>Kingdonia</taxon>
    </lineage>
</organism>
<proteinExistence type="predicted"/>
<comment type="caution">
    <text evidence="1">The sequence shown here is derived from an EMBL/GenBank/DDBJ whole genome shotgun (WGS) entry which is preliminary data.</text>
</comment>
<protein>
    <submittedName>
        <fullName evidence="1">Uncharacterized protein</fullName>
    </submittedName>
</protein>
<keyword evidence="2" id="KW-1185">Reference proteome</keyword>
<dbReference type="EMBL" id="JACGCM010001412">
    <property type="protein sequence ID" value="KAF6155602.1"/>
    <property type="molecule type" value="Genomic_DNA"/>
</dbReference>
<sequence length="74" mass="8087">MYFSRSDSRILSLGQQLGHLDKGTTPMIDYLNHVKSISDALNAADAPASNIELILSTLDGLPDEYENFVTSITT</sequence>
<evidence type="ECO:0000313" key="2">
    <source>
        <dbReference type="Proteomes" id="UP000541444"/>
    </source>
</evidence>
<accession>A0A7J7MLA0</accession>
<dbReference type="PANTHER" id="PTHR47481:SF22">
    <property type="entry name" value="RETROTRANSPOSON GAG DOMAIN-CONTAINING PROTEIN"/>
    <property type="match status" value="1"/>
</dbReference>
<dbReference type="PANTHER" id="PTHR47481">
    <property type="match status" value="1"/>
</dbReference>
<name>A0A7J7MLA0_9MAGN</name>
<evidence type="ECO:0000313" key="1">
    <source>
        <dbReference type="EMBL" id="KAF6155602.1"/>
    </source>
</evidence>
<gene>
    <name evidence="1" type="ORF">GIB67_007860</name>
</gene>
<dbReference type="OrthoDB" id="1912561at2759"/>
<reference evidence="1 2" key="1">
    <citation type="journal article" date="2020" name="IScience">
        <title>Genome Sequencing of the Endangered Kingdonia uniflora (Circaeasteraceae, Ranunculales) Reveals Potential Mechanisms of Evolutionary Specialization.</title>
        <authorList>
            <person name="Sun Y."/>
            <person name="Deng T."/>
            <person name="Zhang A."/>
            <person name="Moore M.J."/>
            <person name="Landis J.B."/>
            <person name="Lin N."/>
            <person name="Zhang H."/>
            <person name="Zhang X."/>
            <person name="Huang J."/>
            <person name="Zhang X."/>
            <person name="Sun H."/>
            <person name="Wang H."/>
        </authorList>
    </citation>
    <scope>NUCLEOTIDE SEQUENCE [LARGE SCALE GENOMIC DNA]</scope>
    <source>
        <strain evidence="1">TB1705</strain>
        <tissue evidence="1">Leaf</tissue>
    </source>
</reference>